<name>A0ABD0V3N1_DENTH</name>
<organism evidence="1 2">
    <name type="scientific">Dendrobium thyrsiflorum</name>
    <name type="common">Pinecone-like raceme dendrobium</name>
    <name type="synonym">Orchid</name>
    <dbReference type="NCBI Taxonomy" id="117978"/>
    <lineage>
        <taxon>Eukaryota</taxon>
        <taxon>Viridiplantae</taxon>
        <taxon>Streptophyta</taxon>
        <taxon>Embryophyta</taxon>
        <taxon>Tracheophyta</taxon>
        <taxon>Spermatophyta</taxon>
        <taxon>Magnoliopsida</taxon>
        <taxon>Liliopsida</taxon>
        <taxon>Asparagales</taxon>
        <taxon>Orchidaceae</taxon>
        <taxon>Epidendroideae</taxon>
        <taxon>Malaxideae</taxon>
        <taxon>Dendrobiinae</taxon>
        <taxon>Dendrobium</taxon>
    </lineage>
</organism>
<sequence>MHEDAELFESKVDPYVEFVGTTDKGKRKIGVSNMEFEHKLERSNFEVDCMDSNDDAIVHSGEENDHTK</sequence>
<protein>
    <submittedName>
        <fullName evidence="1">Uncharacterized protein</fullName>
    </submittedName>
</protein>
<accession>A0ABD0V3N1</accession>
<evidence type="ECO:0000313" key="1">
    <source>
        <dbReference type="EMBL" id="KAL0919518.1"/>
    </source>
</evidence>
<dbReference type="Proteomes" id="UP001552299">
    <property type="component" value="Unassembled WGS sequence"/>
</dbReference>
<dbReference type="AlphaFoldDB" id="A0ABD0V3N1"/>
<evidence type="ECO:0000313" key="2">
    <source>
        <dbReference type="Proteomes" id="UP001552299"/>
    </source>
</evidence>
<proteinExistence type="predicted"/>
<keyword evidence="2" id="KW-1185">Reference proteome</keyword>
<gene>
    <name evidence="1" type="ORF">M5K25_011616</name>
</gene>
<reference evidence="1 2" key="1">
    <citation type="journal article" date="2024" name="Plant Biotechnol. J.">
        <title>Dendrobium thyrsiflorum genome and its molecular insights into genes involved in important horticultural traits.</title>
        <authorList>
            <person name="Chen B."/>
            <person name="Wang J.Y."/>
            <person name="Zheng P.J."/>
            <person name="Li K.L."/>
            <person name="Liang Y.M."/>
            <person name="Chen X.F."/>
            <person name="Zhang C."/>
            <person name="Zhao X."/>
            <person name="He X."/>
            <person name="Zhang G.Q."/>
            <person name="Liu Z.J."/>
            <person name="Xu Q."/>
        </authorList>
    </citation>
    <scope>NUCLEOTIDE SEQUENCE [LARGE SCALE GENOMIC DNA]</scope>
    <source>
        <strain evidence="1">GZMU011</strain>
    </source>
</reference>
<dbReference type="EMBL" id="JANQDX010000009">
    <property type="protein sequence ID" value="KAL0919518.1"/>
    <property type="molecule type" value="Genomic_DNA"/>
</dbReference>
<comment type="caution">
    <text evidence="1">The sequence shown here is derived from an EMBL/GenBank/DDBJ whole genome shotgun (WGS) entry which is preliminary data.</text>
</comment>